<gene>
    <name evidence="2" type="ORF">CEUSTIGMA_g11085.t1</name>
</gene>
<feature type="region of interest" description="Disordered" evidence="1">
    <location>
        <begin position="804"/>
        <end position="901"/>
    </location>
</feature>
<feature type="compositionally biased region" description="Polar residues" evidence="1">
    <location>
        <begin position="68"/>
        <end position="85"/>
    </location>
</feature>
<protein>
    <submittedName>
        <fullName evidence="2">Uncharacterized protein</fullName>
    </submittedName>
</protein>
<feature type="region of interest" description="Disordered" evidence="1">
    <location>
        <begin position="102"/>
        <end position="196"/>
    </location>
</feature>
<dbReference type="PANTHER" id="PTHR45733:SF5">
    <property type="entry name" value="FORMIN-LIKE PROTEIN 7"/>
    <property type="match status" value="1"/>
</dbReference>
<feature type="compositionally biased region" description="Polar residues" evidence="1">
    <location>
        <begin position="984"/>
        <end position="996"/>
    </location>
</feature>
<accession>A0A250XLJ9</accession>
<organism evidence="2 3">
    <name type="scientific">Chlamydomonas eustigma</name>
    <dbReference type="NCBI Taxonomy" id="1157962"/>
    <lineage>
        <taxon>Eukaryota</taxon>
        <taxon>Viridiplantae</taxon>
        <taxon>Chlorophyta</taxon>
        <taxon>core chlorophytes</taxon>
        <taxon>Chlorophyceae</taxon>
        <taxon>CS clade</taxon>
        <taxon>Chlamydomonadales</taxon>
        <taxon>Chlamydomonadaceae</taxon>
        <taxon>Chlamydomonas</taxon>
    </lineage>
</organism>
<feature type="compositionally biased region" description="Pro residues" evidence="1">
    <location>
        <begin position="884"/>
        <end position="894"/>
    </location>
</feature>
<comment type="caution">
    <text evidence="2">The sequence shown here is derived from an EMBL/GenBank/DDBJ whole genome shotgun (WGS) entry which is preliminary data.</text>
</comment>
<feature type="region of interest" description="Disordered" evidence="1">
    <location>
        <begin position="976"/>
        <end position="1013"/>
    </location>
</feature>
<feature type="region of interest" description="Disordered" evidence="1">
    <location>
        <begin position="65"/>
        <end position="90"/>
    </location>
</feature>
<proteinExistence type="predicted"/>
<feature type="compositionally biased region" description="Basic and acidic residues" evidence="1">
    <location>
        <begin position="1000"/>
        <end position="1011"/>
    </location>
</feature>
<feature type="compositionally biased region" description="Basic and acidic residues" evidence="1">
    <location>
        <begin position="173"/>
        <end position="187"/>
    </location>
</feature>
<dbReference type="EMBL" id="BEGY01000104">
    <property type="protein sequence ID" value="GAX83660.1"/>
    <property type="molecule type" value="Genomic_DNA"/>
</dbReference>
<dbReference type="InterPro" id="IPR051144">
    <property type="entry name" value="Formin_homology_domain"/>
</dbReference>
<dbReference type="PANTHER" id="PTHR45733">
    <property type="entry name" value="FORMIN-J"/>
    <property type="match status" value="1"/>
</dbReference>
<evidence type="ECO:0000313" key="3">
    <source>
        <dbReference type="Proteomes" id="UP000232323"/>
    </source>
</evidence>
<name>A0A250XLJ9_9CHLO</name>
<evidence type="ECO:0000313" key="2">
    <source>
        <dbReference type="EMBL" id="GAX83660.1"/>
    </source>
</evidence>
<reference evidence="2 3" key="1">
    <citation type="submission" date="2017-08" db="EMBL/GenBank/DDBJ databases">
        <title>Acidophilic green algal genome provides insights into adaptation to an acidic environment.</title>
        <authorList>
            <person name="Hirooka S."/>
            <person name="Hirose Y."/>
            <person name="Kanesaki Y."/>
            <person name="Higuchi S."/>
            <person name="Fujiwara T."/>
            <person name="Onuma R."/>
            <person name="Era A."/>
            <person name="Ohbayashi R."/>
            <person name="Uzuka A."/>
            <person name="Nozaki H."/>
            <person name="Yoshikawa H."/>
            <person name="Miyagishima S.Y."/>
        </authorList>
    </citation>
    <scope>NUCLEOTIDE SEQUENCE [LARGE SCALE GENOMIC DNA]</scope>
    <source>
        <strain evidence="2 3">NIES-2499</strain>
    </source>
</reference>
<feature type="region of interest" description="Disordered" evidence="1">
    <location>
        <begin position="1285"/>
        <end position="1304"/>
    </location>
</feature>
<evidence type="ECO:0000256" key="1">
    <source>
        <dbReference type="SAM" id="MobiDB-lite"/>
    </source>
</evidence>
<dbReference type="Proteomes" id="UP000232323">
    <property type="component" value="Unassembled WGS sequence"/>
</dbReference>
<keyword evidence="3" id="KW-1185">Reference proteome</keyword>
<feature type="region of interest" description="Disordered" evidence="1">
    <location>
        <begin position="323"/>
        <end position="344"/>
    </location>
</feature>
<feature type="region of interest" description="Disordered" evidence="1">
    <location>
        <begin position="1546"/>
        <end position="1570"/>
    </location>
</feature>
<feature type="compositionally biased region" description="Low complexity" evidence="1">
    <location>
        <begin position="874"/>
        <end position="883"/>
    </location>
</feature>
<sequence length="1977" mass="208092">MSNSPCCEICGADDVSEDVLWCANHARCFNFRHHYCFQPPIVPEDLPATYHCFLCVTSGSVDDDASARAQQPHTSTVNPTPSTTLHHADQPKTLNANFQGMRQTDLRPNGSNVEHRNVSSTTEHPHIKRSQQPASGVRAKATPEISDAMKGGTSGTLQVPARHVNHYGQRTSMKSDESDDSLLKDTGSRPPTAKTAAFTASIISGKTGSELTSKTDQLKNKTSHAKSKNSHCLDFFDYDWIDTKNNPPDISFNKLDKASGAPPPGGSRSSVLLHPLQPAGTTTYKHTVSTSMGLASNNITASKLSAAAAATPMSNVDASSTTVTTASAPTASTTTATTASAPSTADKRSAVLAVPSAGVSRLSDSQRLLTEKYKAENLRQASSEHQDRLFKQQAASAAAAAQEHHPSVAVSYSAVPSEPTLGTAAAAATGSRAAVKRSAPQPHYVGAAFNPLSSVYINRVHPATAMDQDTSAVTMVADDKDAAAAPVVLLESLVLRGAAGSSSGAPTESFTTAASIRPMQIDKDTGVATSWKNKVDLGKVRAKIFYKNTHAEERMCFRAAAPHFLINQYFQALIHPIQRSQKDCLLKGQSGESHHDRKAAAGHRCEMMVTPTGHMVLELKAVDVTAAPAIIQQVHHRYRSQECPPLNESGVWLERLAVWASNSDLRKCLKFYSDLGDKFLLRLTVPEGNISNRTRAVLPCLPGCSHQGPQILYFTTCFVEFSSVTSLLTSALRMYRLFRDSRKSPVSSLLPWPKHGVDGICKAEGPDPSIPFRLLPLKQSIYHALAEAALGGCVAVRAAGLAAGGSGNAEAGEAEEGDHHNDGRPNASVASATSGAVEPATYPTVNATSVFPPLPPPIDDSTSFSSPPAPPPIHDLSSSSSFSSPPPPPLPPLPASSSLSFPPPPPIDSGVILRAVSSYLNFWERTPPPAYNRHRKVTTLQSGSTAARDQLVRTESIESRSRRVRFADGTVTALMEQQGAGGTQPVQPDATRSGSLQMKRKQEQLRDREGTQKMARSSMTAVGELHTTLSQRTGPPATAATAGGAAAATYYTYTAGSGAGTTATAEVLHYMAASGCKATTAVSILVGQGPQTNLDRSPYPPMIEIAAVEDGVMMETDYQPAIVGTTATALPINSSPISQSSDSQLVSKAAALIQMNQDESSASVETLPATLHPLPPHLITNFPACLNNSASSSMAGCALSAAVVTPEEAVAKCITNSESGNREQQEEFAHEVQRSSDLLPSSCIVAGNKSLSSAMSTSAIMSSKSSSSDEHPLLPLDLARLAAGGHHSAAGGSDVPPLLPPAIQPSSDVSSTLLAAAAQMMPAPGTAAAAAAQMTPAPGTAAAAAAQMTPAPGTAAAAAAQMTPAPGTAAAAAAQMMPAPGTAAAAAAQMMPAPGTAATAPGTASYLSSSRTSSKLVGLPAPAWDAALKRCFFNTASFTPAGNPTNTSSTSSPVLLLPSCMESGMAVLDHPFYALSSGTSPLSFSGSEQDDSSTSLISNIFKRLAELLARPISNLKGLRILHLNLPSSLMILPSAAISVDSGTSACPGGNEGPTSLLAGSGDRSNNAAGKRLQDGHDITQEYHSSTDNSSLLEKALASLGADLMVWNALAPISPAKVDILLVPHECMKSPHLLPFPLRTFMLHPVLILIEEAFLWGCHNHLVLNQHVSPHHCAELPSAITCSSPTEQLQSSASLATPSTISCGITSAVSGASSTPSTQQAGPVASSNIVMSSPQNQAATWYMADVARHCQLYCCGALVFLSKEVFMKAPYHVLKELLEVMCRAPAMSRHAIHNAGVPLELKNRQEGTKSAFQDPPIKYCLLPPDKNVSSSPIEGWWAVRMRAADIDVLMGIGCNDDPEEELRLELLQDYMDAQVIVPLLPCETARVSKRDIDAFQVYVPVEDAVQASKLHRHTSRLFLAPYPQVNGDTQKEAFMGRAAALRAMRLLECARLRAQQQQAVMTGTLEQVLTLTKKVLGL</sequence>